<evidence type="ECO:0000256" key="2">
    <source>
        <dbReference type="ARBA" id="ARBA00022692"/>
    </source>
</evidence>
<dbReference type="EMBL" id="GDID01005312">
    <property type="protein sequence ID" value="JAP91294.1"/>
    <property type="molecule type" value="Transcribed_RNA"/>
</dbReference>
<feature type="domain" description="TLC" evidence="7">
    <location>
        <begin position="26"/>
        <end position="236"/>
    </location>
</feature>
<evidence type="ECO:0000259" key="7">
    <source>
        <dbReference type="PROSITE" id="PS50922"/>
    </source>
</evidence>
<feature type="transmembrane region" description="Helical" evidence="6">
    <location>
        <begin position="204"/>
        <end position="228"/>
    </location>
</feature>
<feature type="transmembrane region" description="Helical" evidence="6">
    <location>
        <begin position="164"/>
        <end position="184"/>
    </location>
</feature>
<dbReference type="SMART" id="SM00724">
    <property type="entry name" value="TLC"/>
    <property type="match status" value="1"/>
</dbReference>
<dbReference type="GO" id="GO:0005783">
    <property type="term" value="C:endoplasmic reticulum"/>
    <property type="evidence" value="ECO:0007669"/>
    <property type="project" value="TreeGrafter"/>
</dbReference>
<protein>
    <submittedName>
        <fullName evidence="8">TLC domain-containing protein</fullName>
    </submittedName>
</protein>
<accession>A0A146K5X5</accession>
<evidence type="ECO:0000256" key="3">
    <source>
        <dbReference type="ARBA" id="ARBA00022989"/>
    </source>
</evidence>
<name>A0A146K5X5_9EUKA</name>
<evidence type="ECO:0000256" key="5">
    <source>
        <dbReference type="PROSITE-ProRule" id="PRU00205"/>
    </source>
</evidence>
<evidence type="ECO:0000256" key="6">
    <source>
        <dbReference type="SAM" id="Phobius"/>
    </source>
</evidence>
<gene>
    <name evidence="8" type="ORF">TPC1_17133</name>
</gene>
<dbReference type="GO" id="GO:0046513">
    <property type="term" value="P:ceramide biosynthetic process"/>
    <property type="evidence" value="ECO:0007669"/>
    <property type="project" value="InterPro"/>
</dbReference>
<feature type="non-terminal residue" evidence="8">
    <location>
        <position position="251"/>
    </location>
</feature>
<dbReference type="InterPro" id="IPR016439">
    <property type="entry name" value="Lag1/Lac1-like"/>
</dbReference>
<evidence type="ECO:0000313" key="8">
    <source>
        <dbReference type="EMBL" id="JAP91294.1"/>
    </source>
</evidence>
<sequence>IIITPALIVARYFYQKLILKLCKSGKDGKKICESAYFGTQYFMLTLFALYIANDQKFFTSLAVYQDLLHEGSNFAQELYMSLQFGVYISASCWLFIETRKHNADFMLMIAHHVVTLSLMSLGYSHNLTNYYIAIAAIHDFSDVLLEFSKALYYNEFKKTSNVTWFIFAAAFTISRLYFFPKYFVLPWYNGMFAKHLGSWPFSKWFRITLPGLLCCLVVMHAIWSFFILRVCYNIIKGKKAGTGYEKETNKS</sequence>
<feature type="non-terminal residue" evidence="8">
    <location>
        <position position="1"/>
    </location>
</feature>
<comment type="subcellular location">
    <subcellularLocation>
        <location evidence="1">Membrane</location>
        <topology evidence="1">Multi-pass membrane protein</topology>
    </subcellularLocation>
</comment>
<feature type="transmembrane region" description="Helical" evidence="6">
    <location>
        <begin position="78"/>
        <end position="96"/>
    </location>
</feature>
<keyword evidence="2 5" id="KW-0812">Transmembrane</keyword>
<dbReference type="Pfam" id="PF03798">
    <property type="entry name" value="TRAM_LAG1_CLN8"/>
    <property type="match status" value="1"/>
</dbReference>
<feature type="transmembrane region" description="Helical" evidence="6">
    <location>
        <begin position="34"/>
        <end position="52"/>
    </location>
</feature>
<keyword evidence="3 6" id="KW-1133">Transmembrane helix</keyword>
<keyword evidence="4 5" id="KW-0472">Membrane</keyword>
<evidence type="ECO:0000256" key="1">
    <source>
        <dbReference type="ARBA" id="ARBA00004141"/>
    </source>
</evidence>
<dbReference type="PANTHER" id="PTHR12560:SF0">
    <property type="entry name" value="LD18904P"/>
    <property type="match status" value="1"/>
</dbReference>
<organism evidence="8">
    <name type="scientific">Trepomonas sp. PC1</name>
    <dbReference type="NCBI Taxonomy" id="1076344"/>
    <lineage>
        <taxon>Eukaryota</taxon>
        <taxon>Metamonada</taxon>
        <taxon>Diplomonadida</taxon>
        <taxon>Hexamitidae</taxon>
        <taxon>Hexamitinae</taxon>
        <taxon>Trepomonas</taxon>
    </lineage>
</organism>
<proteinExistence type="predicted"/>
<dbReference type="AlphaFoldDB" id="A0A146K5X5"/>
<dbReference type="PROSITE" id="PS50922">
    <property type="entry name" value="TLC"/>
    <property type="match status" value="1"/>
</dbReference>
<dbReference type="GO" id="GO:0050291">
    <property type="term" value="F:sphingosine N-acyltransferase activity"/>
    <property type="evidence" value="ECO:0007669"/>
    <property type="project" value="InterPro"/>
</dbReference>
<reference evidence="8" key="1">
    <citation type="submission" date="2015-07" db="EMBL/GenBank/DDBJ databases">
        <title>Adaptation to a free-living lifestyle via gene acquisitions in the diplomonad Trepomonas sp. PC1.</title>
        <authorList>
            <person name="Xu F."/>
            <person name="Jerlstrom-Hultqvist J."/>
            <person name="Kolisko M."/>
            <person name="Simpson A.G.B."/>
            <person name="Roger A.J."/>
            <person name="Svard S.G."/>
            <person name="Andersson J.O."/>
        </authorList>
    </citation>
    <scope>NUCLEOTIDE SEQUENCE</scope>
    <source>
        <strain evidence="8">PC1</strain>
    </source>
</reference>
<evidence type="ECO:0000256" key="4">
    <source>
        <dbReference type="ARBA" id="ARBA00023136"/>
    </source>
</evidence>
<dbReference type="PANTHER" id="PTHR12560">
    <property type="entry name" value="LONGEVITY ASSURANCE FACTOR 1 LAG1"/>
    <property type="match status" value="1"/>
</dbReference>
<dbReference type="InterPro" id="IPR006634">
    <property type="entry name" value="TLC-dom"/>
</dbReference>
<dbReference type="GO" id="GO:0016020">
    <property type="term" value="C:membrane"/>
    <property type="evidence" value="ECO:0007669"/>
    <property type="project" value="UniProtKB-SubCell"/>
</dbReference>
<dbReference type="PIRSF" id="PIRSF005225">
    <property type="entry name" value="LAG1_LAC1"/>
    <property type="match status" value="1"/>
</dbReference>